<protein>
    <submittedName>
        <fullName evidence="2">Uncharacterized protein</fullName>
    </submittedName>
</protein>
<organism evidence="2 3">
    <name type="scientific">Sulfitobacter guttiformis</name>
    <dbReference type="NCBI Taxonomy" id="74349"/>
    <lineage>
        <taxon>Bacteria</taxon>
        <taxon>Pseudomonadati</taxon>
        <taxon>Pseudomonadota</taxon>
        <taxon>Alphaproteobacteria</taxon>
        <taxon>Rhodobacterales</taxon>
        <taxon>Roseobacteraceae</taxon>
        <taxon>Sulfitobacter</taxon>
    </lineage>
</organism>
<keyword evidence="1" id="KW-1133">Transmembrane helix</keyword>
<keyword evidence="1" id="KW-0812">Transmembrane</keyword>
<keyword evidence="3" id="KW-1185">Reference proteome</keyword>
<dbReference type="EMBL" id="RAQK01000001">
    <property type="protein sequence ID" value="RKE96411.1"/>
    <property type="molecule type" value="Genomic_DNA"/>
</dbReference>
<dbReference type="STRING" id="1443111.Z949_2969"/>
<feature type="transmembrane region" description="Helical" evidence="1">
    <location>
        <begin position="156"/>
        <end position="176"/>
    </location>
</feature>
<dbReference type="Proteomes" id="UP000284407">
    <property type="component" value="Unassembled WGS sequence"/>
</dbReference>
<keyword evidence="1" id="KW-0472">Membrane</keyword>
<proteinExistence type="predicted"/>
<name>A0A420DQ31_9RHOB</name>
<dbReference type="RefSeq" id="WP_025063355.1">
    <property type="nucleotide sequence ID" value="NZ_RAQK01000001.1"/>
</dbReference>
<reference evidence="2 3" key="1">
    <citation type="submission" date="2018-09" db="EMBL/GenBank/DDBJ databases">
        <title>Genomic Encyclopedia of Archaeal and Bacterial Type Strains, Phase II (KMG-II): from individual species to whole genera.</title>
        <authorList>
            <person name="Goeker M."/>
        </authorList>
    </citation>
    <scope>NUCLEOTIDE SEQUENCE [LARGE SCALE GENOMIC DNA]</scope>
    <source>
        <strain evidence="2 3">DSM 11458</strain>
    </source>
</reference>
<gene>
    <name evidence="2" type="ORF">C8N30_0969</name>
</gene>
<accession>A0A420DQ31</accession>
<dbReference type="OrthoDB" id="7875742at2"/>
<evidence type="ECO:0000313" key="2">
    <source>
        <dbReference type="EMBL" id="RKE96411.1"/>
    </source>
</evidence>
<evidence type="ECO:0000313" key="3">
    <source>
        <dbReference type="Proteomes" id="UP000284407"/>
    </source>
</evidence>
<sequence length="177" mass="19285">MVTIDIPRNESGTIRVFAISRPMADMARAVQRQGTQALGAELLGHEVKSDEIELFALSDLAGVGLHGYLSEGYDIDKFALQKDFRRLKALDGYVLLHFSRLGATQDITLSLHSDLTLIGSYAEPKPLHTGPPITAASAELYSGARAALKSPARSRLGSILTGVIVLLLSLFIWWILR</sequence>
<comment type="caution">
    <text evidence="2">The sequence shown here is derived from an EMBL/GenBank/DDBJ whole genome shotgun (WGS) entry which is preliminary data.</text>
</comment>
<dbReference type="AlphaFoldDB" id="A0A420DQ31"/>
<evidence type="ECO:0000256" key="1">
    <source>
        <dbReference type="SAM" id="Phobius"/>
    </source>
</evidence>